<dbReference type="RefSeq" id="WP_009538674.1">
    <property type="nucleotide sequence ID" value="NZ_ANHY01000002.1"/>
</dbReference>
<dbReference type="InterPro" id="IPR000595">
    <property type="entry name" value="cNMP-bd_dom"/>
</dbReference>
<dbReference type="STRING" id="1238182.C882_1685"/>
<evidence type="ECO:0000313" key="3">
    <source>
        <dbReference type="Proteomes" id="UP000009881"/>
    </source>
</evidence>
<dbReference type="Gene3D" id="2.60.120.10">
    <property type="entry name" value="Jelly Rolls"/>
    <property type="match status" value="1"/>
</dbReference>
<name>K9H5J4_9PROT</name>
<dbReference type="GO" id="GO:0003700">
    <property type="term" value="F:DNA-binding transcription factor activity"/>
    <property type="evidence" value="ECO:0007669"/>
    <property type="project" value="TreeGrafter"/>
</dbReference>
<comment type="caution">
    <text evidence="2">The sequence shown here is derived from an EMBL/GenBank/DDBJ whole genome shotgun (WGS) entry which is preliminary data.</text>
</comment>
<dbReference type="InterPro" id="IPR018488">
    <property type="entry name" value="cNMP-bd_CS"/>
</dbReference>
<dbReference type="Proteomes" id="UP000009881">
    <property type="component" value="Unassembled WGS sequence"/>
</dbReference>
<dbReference type="GO" id="GO:0005829">
    <property type="term" value="C:cytosol"/>
    <property type="evidence" value="ECO:0007669"/>
    <property type="project" value="TreeGrafter"/>
</dbReference>
<dbReference type="SMART" id="SM00100">
    <property type="entry name" value="cNMP"/>
    <property type="match status" value="1"/>
</dbReference>
<dbReference type="SUPFAM" id="SSF51206">
    <property type="entry name" value="cAMP-binding domain-like"/>
    <property type="match status" value="1"/>
</dbReference>
<evidence type="ECO:0000313" key="2">
    <source>
        <dbReference type="EMBL" id="EKV32847.1"/>
    </source>
</evidence>
<dbReference type="PROSITE" id="PS50042">
    <property type="entry name" value="CNMP_BINDING_3"/>
    <property type="match status" value="1"/>
</dbReference>
<dbReference type="InterPro" id="IPR014710">
    <property type="entry name" value="RmlC-like_jellyroll"/>
</dbReference>
<dbReference type="SUPFAM" id="SSF55729">
    <property type="entry name" value="Acyl-CoA N-acyltransferases (Nat)"/>
    <property type="match status" value="1"/>
</dbReference>
<dbReference type="OrthoDB" id="9809206at2"/>
<sequence length="397" mass="43668">MPDTTGDAGRAAGGTRVARAETQAERAAVFRFRYDLYVDGMKKRPPTADHARRTLEEPLDARARIYIAEAGGEICGTLRVNHGAEFTPAHPLPQSLVDMHALGPFLDAWPAALTFSSRLMVALTRRGSAMLHRLIGRAYADALDEGRSFDFCYAPPYLVEMYLQLGYRLYTKSKTDPSVGYLVPLVLPLRDWDHLAEVNSPLLRVATKAGATQAPPDPTVAWFHEHYGAALETFDGRYDADRAWAQLSHAMHALSDNSPGVFSGFTGDEMQRVLRSNAVLRCAAGERVVQRGDSRDEMFVVLSGRVVVRLEADGPPITELGPGQVFGEMSMLNRAPRSAFVDVVEDCEILTYTRQALDRLMKVEPELAARLLLNLANILGTRLTSTNDHLRGTGDSA</sequence>
<dbReference type="EMBL" id="ANHY01000002">
    <property type="protein sequence ID" value="EKV32847.1"/>
    <property type="molecule type" value="Genomic_DNA"/>
</dbReference>
<feature type="domain" description="Cyclic nucleotide-binding" evidence="1">
    <location>
        <begin position="261"/>
        <end position="378"/>
    </location>
</feature>
<dbReference type="PROSITE" id="PS00889">
    <property type="entry name" value="CNMP_BINDING_2"/>
    <property type="match status" value="1"/>
</dbReference>
<dbReference type="PANTHER" id="PTHR24567">
    <property type="entry name" value="CRP FAMILY TRANSCRIPTIONAL REGULATORY PROTEIN"/>
    <property type="match status" value="1"/>
</dbReference>
<gene>
    <name evidence="2" type="ORF">C882_1685</name>
</gene>
<dbReference type="InterPro" id="IPR050397">
    <property type="entry name" value="Env_Response_Regulators"/>
</dbReference>
<organism evidence="2 3">
    <name type="scientific">Caenispirillum salinarum AK4</name>
    <dbReference type="NCBI Taxonomy" id="1238182"/>
    <lineage>
        <taxon>Bacteria</taxon>
        <taxon>Pseudomonadati</taxon>
        <taxon>Pseudomonadota</taxon>
        <taxon>Alphaproteobacteria</taxon>
        <taxon>Rhodospirillales</taxon>
        <taxon>Novispirillaceae</taxon>
        <taxon>Caenispirillum</taxon>
    </lineage>
</organism>
<keyword evidence="3" id="KW-1185">Reference proteome</keyword>
<dbReference type="CDD" id="cd00038">
    <property type="entry name" value="CAP_ED"/>
    <property type="match status" value="1"/>
</dbReference>
<dbReference type="Pfam" id="PF00027">
    <property type="entry name" value="cNMP_binding"/>
    <property type="match status" value="1"/>
</dbReference>
<dbReference type="AlphaFoldDB" id="K9H5J4"/>
<dbReference type="InterPro" id="IPR016181">
    <property type="entry name" value="Acyl_CoA_acyltransferase"/>
</dbReference>
<reference evidence="2 3" key="1">
    <citation type="journal article" date="2013" name="Genome Announc.">
        <title>Draft Genome Sequence of an Alphaproteobacterium, Caenispirillum salinarum AK4(T), Isolated from a Solar Saltern.</title>
        <authorList>
            <person name="Khatri I."/>
            <person name="Singh A."/>
            <person name="Korpole S."/>
            <person name="Pinnaka A.K."/>
            <person name="Subramanian S."/>
        </authorList>
    </citation>
    <scope>NUCLEOTIDE SEQUENCE [LARGE SCALE GENOMIC DNA]</scope>
    <source>
        <strain evidence="2 3">AK4</strain>
    </source>
</reference>
<proteinExistence type="predicted"/>
<protein>
    <recommendedName>
        <fullName evidence="1">Cyclic nucleotide-binding domain-containing protein</fullName>
    </recommendedName>
</protein>
<dbReference type="InterPro" id="IPR018490">
    <property type="entry name" value="cNMP-bd_dom_sf"/>
</dbReference>
<dbReference type="eggNOG" id="COG0664">
    <property type="taxonomic scope" value="Bacteria"/>
</dbReference>
<dbReference type="PANTHER" id="PTHR24567:SF74">
    <property type="entry name" value="HTH-TYPE TRANSCRIPTIONAL REGULATOR ARCR"/>
    <property type="match status" value="1"/>
</dbReference>
<dbReference type="Gene3D" id="3.40.630.30">
    <property type="match status" value="1"/>
</dbReference>
<accession>K9H5J4</accession>
<evidence type="ECO:0000259" key="1">
    <source>
        <dbReference type="PROSITE" id="PS50042"/>
    </source>
</evidence>